<dbReference type="STRING" id="595536.GCA_000178815_03507"/>
<dbReference type="Gene3D" id="3.40.50.1820">
    <property type="entry name" value="alpha/beta hydrolase"/>
    <property type="match status" value="1"/>
</dbReference>
<proteinExistence type="predicted"/>
<dbReference type="InterPro" id="IPR050266">
    <property type="entry name" value="AB_hydrolase_sf"/>
</dbReference>
<dbReference type="KEGG" id="mtw:CQW49_08190"/>
<name>A0A2D2D5N9_METT3</name>
<dbReference type="InterPro" id="IPR000073">
    <property type="entry name" value="AB_hydrolase_1"/>
</dbReference>
<reference evidence="4" key="1">
    <citation type="submission" date="2017-10" db="EMBL/GenBank/DDBJ databases">
        <title>Completed PacBio SMRT sequence of Methylosinus trichosporium OB3b reveals presence of a third large plasmid.</title>
        <authorList>
            <person name="Charles T.C."/>
            <person name="Lynch M.D.J."/>
            <person name="Heil J.R."/>
            <person name="Cheng J."/>
        </authorList>
    </citation>
    <scope>NUCLEOTIDE SEQUENCE [LARGE SCALE GENOMIC DNA]</scope>
    <source>
        <strain evidence="4">OB3b</strain>
    </source>
</reference>
<dbReference type="Proteomes" id="UP000230709">
    <property type="component" value="Chromosome"/>
</dbReference>
<dbReference type="PANTHER" id="PTHR43798">
    <property type="entry name" value="MONOACYLGLYCEROL LIPASE"/>
    <property type="match status" value="1"/>
</dbReference>
<dbReference type="EMBL" id="CP023737">
    <property type="protein sequence ID" value="ATQ70285.1"/>
    <property type="molecule type" value="Genomic_DNA"/>
</dbReference>
<evidence type="ECO:0000313" key="4">
    <source>
        <dbReference type="Proteomes" id="UP000230709"/>
    </source>
</evidence>
<dbReference type="InterPro" id="IPR029058">
    <property type="entry name" value="AB_hydrolase_fold"/>
</dbReference>
<dbReference type="GO" id="GO:0016020">
    <property type="term" value="C:membrane"/>
    <property type="evidence" value="ECO:0007669"/>
    <property type="project" value="TreeGrafter"/>
</dbReference>
<dbReference type="GO" id="GO:0016787">
    <property type="term" value="F:hydrolase activity"/>
    <property type="evidence" value="ECO:0007669"/>
    <property type="project" value="UniProtKB-KW"/>
</dbReference>
<feature type="domain" description="AB hydrolase-1" evidence="2">
    <location>
        <begin position="46"/>
        <end position="257"/>
    </location>
</feature>
<gene>
    <name evidence="3" type="ORF">CQW49_08190</name>
</gene>
<keyword evidence="1 3" id="KW-0378">Hydrolase</keyword>
<accession>A0A2D2D5N9</accession>
<dbReference type="SUPFAM" id="SSF53474">
    <property type="entry name" value="alpha/beta-Hydrolases"/>
    <property type="match status" value="1"/>
</dbReference>
<evidence type="ECO:0000256" key="1">
    <source>
        <dbReference type="ARBA" id="ARBA00022801"/>
    </source>
</evidence>
<protein>
    <submittedName>
        <fullName evidence="3">Alpha/beta hydrolase</fullName>
    </submittedName>
</protein>
<evidence type="ECO:0000259" key="2">
    <source>
        <dbReference type="Pfam" id="PF12697"/>
    </source>
</evidence>
<dbReference type="PANTHER" id="PTHR43798:SF31">
    <property type="entry name" value="AB HYDROLASE SUPERFAMILY PROTEIN YCLE"/>
    <property type="match status" value="1"/>
</dbReference>
<keyword evidence="4" id="KW-1185">Reference proteome</keyword>
<dbReference type="Pfam" id="PF12697">
    <property type="entry name" value="Abhydrolase_6"/>
    <property type="match status" value="1"/>
</dbReference>
<sequence length="269" mass="29772">MTFRDDDLTYLEEHGLPDLPATMIEDFVTHDQARIWFAVAGSGRTVILLHGGLGNSGNWSYQVPALLAAGYRTVVVDSRGQGRSGRDDRPYSYYRMAADVRAVMDRLEIDRAVFIGWSDGADTALALAEGTPDRVNGILFFACNVDSSGTKPFEFTPVIGRIFQRHVDDYTALSPTPDGFKAMSEALEAMQRTQPEYTADDLGRINVPVLVVIGERDEFIKLEHMAYLARALPDATLQVLPEVSHFAPLQRPATFNAVMLEFIARVVGE</sequence>
<evidence type="ECO:0000313" key="3">
    <source>
        <dbReference type="EMBL" id="ATQ70285.1"/>
    </source>
</evidence>
<organism evidence="3 4">
    <name type="scientific">Methylosinus trichosporium (strain ATCC 35070 / NCIMB 11131 / UNIQEM 75 / OB3b)</name>
    <dbReference type="NCBI Taxonomy" id="595536"/>
    <lineage>
        <taxon>Bacteria</taxon>
        <taxon>Pseudomonadati</taxon>
        <taxon>Pseudomonadota</taxon>
        <taxon>Alphaproteobacteria</taxon>
        <taxon>Hyphomicrobiales</taxon>
        <taxon>Methylocystaceae</taxon>
        <taxon>Methylosinus</taxon>
    </lineage>
</organism>
<dbReference type="RefSeq" id="WP_003613673.1">
    <property type="nucleotide sequence ID" value="NZ_ADVE02000001.1"/>
</dbReference>
<dbReference type="AlphaFoldDB" id="A0A2D2D5N9"/>